<dbReference type="AlphaFoldDB" id="A0A5C7A3C5"/>
<reference evidence="3 4" key="1">
    <citation type="submission" date="2019-08" db="EMBL/GenBank/DDBJ databases">
        <title>Genome sequence of Psychrobacter frigidicola ACAM304 (type strain).</title>
        <authorList>
            <person name="Bowman J.P."/>
        </authorList>
    </citation>
    <scope>NUCLEOTIDE SEQUENCE [LARGE SCALE GENOMIC DNA]</scope>
    <source>
        <strain evidence="3 4">ACAM 304</strain>
    </source>
</reference>
<evidence type="ECO:0000313" key="4">
    <source>
        <dbReference type="Proteomes" id="UP000321903"/>
    </source>
</evidence>
<dbReference type="Pfam" id="PF07963">
    <property type="entry name" value="N_methyl"/>
    <property type="match status" value="1"/>
</dbReference>
<sequence>MSMIRLSYQRGVGLVEVLVAVLLLSVAVLGFSALQLQAIKATEESLVRTQALSVVRGLAENMRANPLQLGAYETAINDTSITVVNCVGVTTCTAKEIAAKESKAAVKKLQEYDIRIKMKTCPSAANISEFSQIKCVIAAWGDTLPEMGTSAQDCANTDGTYKSGSTCVIVEAY</sequence>
<dbReference type="NCBIfam" id="TIGR02523">
    <property type="entry name" value="type_IV_pilV"/>
    <property type="match status" value="1"/>
</dbReference>
<dbReference type="EMBL" id="VORZ01000002">
    <property type="protein sequence ID" value="TXD97011.1"/>
    <property type="molecule type" value="Genomic_DNA"/>
</dbReference>
<dbReference type="InterPro" id="IPR012902">
    <property type="entry name" value="N_methyl_site"/>
</dbReference>
<keyword evidence="4" id="KW-1185">Reference proteome</keyword>
<keyword evidence="1" id="KW-0472">Membrane</keyword>
<keyword evidence="1" id="KW-0812">Transmembrane</keyword>
<organism evidence="3 4">
    <name type="scientific">Psychrobacter frigidicola</name>
    <dbReference type="NCBI Taxonomy" id="45611"/>
    <lineage>
        <taxon>Bacteria</taxon>
        <taxon>Pseudomonadati</taxon>
        <taxon>Pseudomonadota</taxon>
        <taxon>Gammaproteobacteria</taxon>
        <taxon>Moraxellales</taxon>
        <taxon>Moraxellaceae</taxon>
        <taxon>Psychrobacter</taxon>
    </lineage>
</organism>
<accession>A0A5C7A3C5</accession>
<evidence type="ECO:0000259" key="2">
    <source>
        <dbReference type="Pfam" id="PF22150"/>
    </source>
</evidence>
<feature type="transmembrane region" description="Helical" evidence="1">
    <location>
        <begin position="12"/>
        <end position="34"/>
    </location>
</feature>
<dbReference type="InterPro" id="IPR054402">
    <property type="entry name" value="Tt1218-like_dom"/>
</dbReference>
<proteinExistence type="predicted"/>
<feature type="domain" description="Type IV pilin Tt1218-like" evidence="2">
    <location>
        <begin position="33"/>
        <end position="99"/>
    </location>
</feature>
<dbReference type="OrthoDB" id="6658593at2"/>
<dbReference type="InterPro" id="IPR013362">
    <property type="entry name" value="Pilus_4_PilV"/>
</dbReference>
<dbReference type="RefSeq" id="WP_147223716.1">
    <property type="nucleotide sequence ID" value="NZ_CAJGYY010000001.1"/>
</dbReference>
<name>A0A5C7A3C5_9GAMM</name>
<gene>
    <name evidence="3" type="primary">pilV</name>
    <name evidence="3" type="ORF">ES754_08350</name>
</gene>
<dbReference type="Pfam" id="PF22150">
    <property type="entry name" value="Tt1218-like"/>
    <property type="match status" value="1"/>
</dbReference>
<protein>
    <submittedName>
        <fullName evidence="3">Type IV pilus modification protein PilV</fullName>
    </submittedName>
</protein>
<evidence type="ECO:0000313" key="3">
    <source>
        <dbReference type="EMBL" id="TXD97011.1"/>
    </source>
</evidence>
<comment type="caution">
    <text evidence="3">The sequence shown here is derived from an EMBL/GenBank/DDBJ whole genome shotgun (WGS) entry which is preliminary data.</text>
</comment>
<dbReference type="Proteomes" id="UP000321903">
    <property type="component" value="Unassembled WGS sequence"/>
</dbReference>
<evidence type="ECO:0000256" key="1">
    <source>
        <dbReference type="SAM" id="Phobius"/>
    </source>
</evidence>
<keyword evidence="1" id="KW-1133">Transmembrane helix</keyword>